<dbReference type="OrthoDB" id="10067381at2759"/>
<sequence>MDSDSDSDFYGDDETIADLKARVKHYDVAARWALNAQAQMPIRLQALRQSPATLAKDTALGPATVPTSLEPDAASNSSNSMDIATAAATPTRRLHNPYAGVRYARQLDETVEAFLARLPPASTPATAALPWIYIYNPLRSGRKPSQDGNRDRSQVVVRGAEDEAPLERGADLRTFCEGGMERLHLATQFIEQCRSSGMARAFVARECRKAGADAVREVLDLAHAWMLFPGVKDVNKTWEIVARATANNELGIAAKVAPRPEDEDDDNDDDDDGKGDGTDKARLICVYTADFRDMEDVTRVARKLKQLGLVPWRGRGLFYKPGGADAYSYLGVASGNPWGIKPSIYDLASLLGKNS</sequence>
<feature type="compositionally biased region" description="Acidic residues" evidence="2">
    <location>
        <begin position="261"/>
        <end position="273"/>
    </location>
</feature>
<evidence type="ECO:0000313" key="4">
    <source>
        <dbReference type="Proteomes" id="UP000293360"/>
    </source>
</evidence>
<comment type="similarity">
    <text evidence="1">Belongs to the UPF0696 family.</text>
</comment>
<evidence type="ECO:0008006" key="5">
    <source>
        <dbReference type="Google" id="ProtNLM"/>
    </source>
</evidence>
<feature type="region of interest" description="Disordered" evidence="2">
    <location>
        <begin position="256"/>
        <end position="276"/>
    </location>
</feature>
<dbReference type="AlphaFoldDB" id="A0A4Q4T3Z9"/>
<dbReference type="PANTHER" id="PTHR31977:SF1">
    <property type="entry name" value="UPF0696 PROTEIN C11ORF68"/>
    <property type="match status" value="1"/>
</dbReference>
<dbReference type="InterPro" id="IPR015034">
    <property type="entry name" value="Bles03"/>
</dbReference>
<name>A0A4Q4T3Z9_9PEZI</name>
<dbReference type="Pfam" id="PF08939">
    <property type="entry name" value="Bles03"/>
    <property type="match status" value="1"/>
</dbReference>
<dbReference type="Proteomes" id="UP000293360">
    <property type="component" value="Unassembled WGS sequence"/>
</dbReference>
<evidence type="ECO:0000313" key="3">
    <source>
        <dbReference type="EMBL" id="RYO97347.1"/>
    </source>
</evidence>
<comment type="caution">
    <text evidence="3">The sequence shown here is derived from an EMBL/GenBank/DDBJ whole genome shotgun (WGS) entry which is preliminary data.</text>
</comment>
<dbReference type="SUPFAM" id="SSF55418">
    <property type="entry name" value="eIF4e-like"/>
    <property type="match status" value="1"/>
</dbReference>
<evidence type="ECO:0000256" key="2">
    <source>
        <dbReference type="SAM" id="MobiDB-lite"/>
    </source>
</evidence>
<reference evidence="3 4" key="1">
    <citation type="submission" date="2018-06" db="EMBL/GenBank/DDBJ databases">
        <title>Complete Genomes of Monosporascus.</title>
        <authorList>
            <person name="Robinson A.J."/>
            <person name="Natvig D.O."/>
        </authorList>
    </citation>
    <scope>NUCLEOTIDE SEQUENCE [LARGE SCALE GENOMIC DNA]</scope>
    <source>
        <strain evidence="3 4">CBS 110550</strain>
    </source>
</reference>
<dbReference type="InterPro" id="IPR023398">
    <property type="entry name" value="TIF_eIF4e-like"/>
</dbReference>
<accession>A0A4Q4T3Z9</accession>
<feature type="compositionally biased region" description="Basic and acidic residues" evidence="2">
    <location>
        <begin position="144"/>
        <end position="162"/>
    </location>
</feature>
<proteinExistence type="inferred from homology"/>
<protein>
    <recommendedName>
        <fullName evidence="5">DUF1917 domain-containing protein</fullName>
    </recommendedName>
</protein>
<keyword evidence="4" id="KW-1185">Reference proteome</keyword>
<organism evidence="3 4">
    <name type="scientific">Monosporascus ibericus</name>
    <dbReference type="NCBI Taxonomy" id="155417"/>
    <lineage>
        <taxon>Eukaryota</taxon>
        <taxon>Fungi</taxon>
        <taxon>Dikarya</taxon>
        <taxon>Ascomycota</taxon>
        <taxon>Pezizomycotina</taxon>
        <taxon>Sordariomycetes</taxon>
        <taxon>Xylariomycetidae</taxon>
        <taxon>Xylariales</taxon>
        <taxon>Xylariales incertae sedis</taxon>
        <taxon>Monosporascus</taxon>
    </lineage>
</organism>
<evidence type="ECO:0000256" key="1">
    <source>
        <dbReference type="ARBA" id="ARBA00010568"/>
    </source>
</evidence>
<dbReference type="Gene3D" id="3.30.760.10">
    <property type="entry name" value="RNA Cap, Translation Initiation Factor Eif4e"/>
    <property type="match status" value="1"/>
</dbReference>
<dbReference type="PANTHER" id="PTHR31977">
    <property type="entry name" value="UPF0696 PROTEIN C11ORF68"/>
    <property type="match status" value="1"/>
</dbReference>
<feature type="region of interest" description="Disordered" evidence="2">
    <location>
        <begin position="142"/>
        <end position="162"/>
    </location>
</feature>
<gene>
    <name evidence="3" type="ORF">DL764_007325</name>
</gene>
<dbReference type="EMBL" id="QJNU01000492">
    <property type="protein sequence ID" value="RYO97347.1"/>
    <property type="molecule type" value="Genomic_DNA"/>
</dbReference>